<dbReference type="PANTHER" id="PTHR11717">
    <property type="entry name" value="LOW MOLECULAR WEIGHT PROTEIN TYROSINE PHOSPHATASE"/>
    <property type="match status" value="1"/>
</dbReference>
<evidence type="ECO:0000313" key="7">
    <source>
        <dbReference type="EMBL" id="SHF21681.1"/>
    </source>
</evidence>
<dbReference type="EC" id="3.1.3.48" evidence="2"/>
<keyword evidence="3" id="KW-0378">Hydrolase</keyword>
<proteinExistence type="inferred from homology"/>
<dbReference type="CDD" id="cd16343">
    <property type="entry name" value="LMWPTP"/>
    <property type="match status" value="1"/>
</dbReference>
<dbReference type="SMART" id="SM00226">
    <property type="entry name" value="LMWPc"/>
    <property type="match status" value="1"/>
</dbReference>
<dbReference type="InterPro" id="IPR017867">
    <property type="entry name" value="Tyr_phospatase_low_mol_wt"/>
</dbReference>
<dbReference type="Gene3D" id="3.40.50.2300">
    <property type="match status" value="1"/>
</dbReference>
<dbReference type="InterPro" id="IPR023485">
    <property type="entry name" value="Ptyr_pPase"/>
</dbReference>
<evidence type="ECO:0000256" key="3">
    <source>
        <dbReference type="ARBA" id="ARBA00022801"/>
    </source>
</evidence>
<keyword evidence="4" id="KW-0904">Protein phosphatase</keyword>
<evidence type="ECO:0000256" key="1">
    <source>
        <dbReference type="ARBA" id="ARBA00011063"/>
    </source>
</evidence>
<reference evidence="8" key="1">
    <citation type="submission" date="2016-11" db="EMBL/GenBank/DDBJ databases">
        <authorList>
            <person name="Varghese N."/>
            <person name="Submissions S."/>
        </authorList>
    </citation>
    <scope>NUCLEOTIDE SEQUENCE [LARGE SCALE GENOMIC DNA]</scope>
    <source>
        <strain evidence="8">DSM 16579</strain>
    </source>
</reference>
<keyword evidence="8" id="KW-1185">Reference proteome</keyword>
<feature type="domain" description="Phosphotyrosine protein phosphatase I" evidence="6">
    <location>
        <begin position="4"/>
        <end position="151"/>
    </location>
</feature>
<evidence type="ECO:0000313" key="8">
    <source>
        <dbReference type="Proteomes" id="UP000184517"/>
    </source>
</evidence>
<comment type="similarity">
    <text evidence="1">Belongs to the low molecular weight phosphotyrosine protein phosphatase family.</text>
</comment>
<name>A0A1M4ZUN3_9GAMM</name>
<dbReference type="PANTHER" id="PTHR11717:SF7">
    <property type="entry name" value="LOW MOLECULAR WEIGHT PHOSPHOTYROSINE PROTEIN PHOSPHATASE"/>
    <property type="match status" value="1"/>
</dbReference>
<organism evidence="7 8">
    <name type="scientific">Marinomonas polaris DSM 16579</name>
    <dbReference type="NCBI Taxonomy" id="1122206"/>
    <lineage>
        <taxon>Bacteria</taxon>
        <taxon>Pseudomonadati</taxon>
        <taxon>Pseudomonadota</taxon>
        <taxon>Gammaproteobacteria</taxon>
        <taxon>Oceanospirillales</taxon>
        <taxon>Oceanospirillaceae</taxon>
        <taxon>Marinomonas</taxon>
    </lineage>
</organism>
<dbReference type="SUPFAM" id="SSF52788">
    <property type="entry name" value="Phosphotyrosine protein phosphatases I"/>
    <property type="match status" value="1"/>
</dbReference>
<dbReference type="Pfam" id="PF01451">
    <property type="entry name" value="LMWPc"/>
    <property type="match status" value="1"/>
</dbReference>
<feature type="active site" evidence="5">
    <location>
        <position position="16"/>
    </location>
</feature>
<dbReference type="STRING" id="1122206.SAMN02745753_01510"/>
<dbReference type="InterPro" id="IPR036196">
    <property type="entry name" value="Ptyr_pPase_sf"/>
</dbReference>
<evidence type="ECO:0000256" key="5">
    <source>
        <dbReference type="PIRSR" id="PIRSR617867-1"/>
    </source>
</evidence>
<dbReference type="Proteomes" id="UP000184517">
    <property type="component" value="Unassembled WGS sequence"/>
</dbReference>
<sequence length="158" mass="17775">MKSYKVLTVCLGNICRSPAAQGILESVAAKHDVFLELDSAGTAAYHLGNPPDSRSIKALHQVGIDISRQQARQVTKDDFHKFDWILAMDRENLSNLKKIQPQDSKAILVMFGEFYDHAAFGEVADPYYGGDEGFTEMRKHLCRIADSFVHHLHSNRED</sequence>
<dbReference type="InterPro" id="IPR050438">
    <property type="entry name" value="LMW_PTPase"/>
</dbReference>
<dbReference type="EMBL" id="FQVF01000006">
    <property type="protein sequence ID" value="SHF21681.1"/>
    <property type="molecule type" value="Genomic_DNA"/>
</dbReference>
<gene>
    <name evidence="7" type="ORF">SAMN02745753_01510</name>
</gene>
<dbReference type="GO" id="GO:0004725">
    <property type="term" value="F:protein tyrosine phosphatase activity"/>
    <property type="evidence" value="ECO:0007669"/>
    <property type="project" value="UniProtKB-EC"/>
</dbReference>
<evidence type="ECO:0000259" key="6">
    <source>
        <dbReference type="SMART" id="SM00226"/>
    </source>
</evidence>
<dbReference type="PRINTS" id="PR00719">
    <property type="entry name" value="LMWPTPASE"/>
</dbReference>
<protein>
    <recommendedName>
        <fullName evidence="2">protein-tyrosine-phosphatase</fullName>
        <ecNumber evidence="2">3.1.3.48</ecNumber>
    </recommendedName>
</protein>
<dbReference type="OrthoDB" id="9784339at2"/>
<feature type="active site" description="Nucleophile" evidence="5">
    <location>
        <position position="10"/>
    </location>
</feature>
<accession>A0A1M4ZUN3</accession>
<evidence type="ECO:0000256" key="2">
    <source>
        <dbReference type="ARBA" id="ARBA00013064"/>
    </source>
</evidence>
<feature type="active site" description="Proton donor" evidence="5">
    <location>
        <position position="125"/>
    </location>
</feature>
<dbReference type="AlphaFoldDB" id="A0A1M4ZUN3"/>
<dbReference type="RefSeq" id="WP_072839107.1">
    <property type="nucleotide sequence ID" value="NZ_FQVF01000006.1"/>
</dbReference>
<evidence type="ECO:0000256" key="4">
    <source>
        <dbReference type="ARBA" id="ARBA00022912"/>
    </source>
</evidence>